<keyword evidence="1" id="KW-0175">Coiled coil</keyword>
<gene>
    <name evidence="3" type="ORF">ACFSJC_19185</name>
</gene>
<reference evidence="4" key="1">
    <citation type="journal article" date="2019" name="Int. J. Syst. Evol. Microbiol.">
        <title>The Global Catalogue of Microorganisms (GCM) 10K type strain sequencing project: providing services to taxonomists for standard genome sequencing and annotation.</title>
        <authorList>
            <consortium name="The Broad Institute Genomics Platform"/>
            <consortium name="The Broad Institute Genome Sequencing Center for Infectious Disease"/>
            <person name="Wu L."/>
            <person name="Ma J."/>
        </authorList>
    </citation>
    <scope>NUCLEOTIDE SEQUENCE [LARGE SCALE GENOMIC DNA]</scope>
    <source>
        <strain evidence="4">KACC 12597</strain>
    </source>
</reference>
<name>A0ABW4YE53_9GAMM</name>
<protein>
    <recommendedName>
        <fullName evidence="5">Chromosome partition protein Smc</fullName>
    </recommendedName>
</protein>
<evidence type="ECO:0000256" key="2">
    <source>
        <dbReference type="SAM" id="MobiDB-lite"/>
    </source>
</evidence>
<sequence length="672" mass="76439">MSSHRRMLRFHLRHPDRILLPRADDCLRSPQWLVERCNEHWSLSLEAAAEPASEYPAQDADLLPRYFVEQILANVPEVRDLEQELAASVQGLEDPNLPAACSDESLDLFQAFQALLDRQNEIRQLHDDGAGLRELLATQETESKQRLTASNARLAQMEKEKATLTKERDEAMNRAKSQQQRIDALSKAKAESDQRLTKAETELRALETEHADIREENELLLLQLHQVQEELESIFLNAQSVTTAHAAEKDEFTKRLAASDSRLAQKESQLQALQEENTLLSQQLHQVQEELERYFHMHQEARQAFETVNGRWLRVLQRNRLYCDADRIDILPASEHDGRALAWRMHSLSIAGRFIDRFDVSTLTHDEGMTLIIGRDSPQGVPLKRWSVVADTAELHLSVGLRASVDSLLDLAPSDWMLVHGILRLMGETLAEPDAQARIPNHVSLEDLGNAVSAFAAGMTSLPAVLRYEDIRLKREQINADYEHLWIRLDDLEYRGLRWSGFEFRLSCADVRPEVFGTHPKLEFPESAEPSPLDQWFKESSDDFGPKLEVRFALPDAIDIDVLSRLETGDRSFIAALIERLPSMLACLERSGVDLTRSWDDWRSLVSNIQSIWDRQVAFNPDWQEAPETPETPSAPPLADASSTQTPEPAPAAERDAAHTREPNANVLRFWT</sequence>
<dbReference type="RefSeq" id="WP_386028810.1">
    <property type="nucleotide sequence ID" value="NZ_JBHUHX010000061.1"/>
</dbReference>
<organism evidence="3 4">
    <name type="scientific">Thiorhodococcus fuscus</name>
    <dbReference type="NCBI Taxonomy" id="527200"/>
    <lineage>
        <taxon>Bacteria</taxon>
        <taxon>Pseudomonadati</taxon>
        <taxon>Pseudomonadota</taxon>
        <taxon>Gammaproteobacteria</taxon>
        <taxon>Chromatiales</taxon>
        <taxon>Chromatiaceae</taxon>
        <taxon>Thiorhodococcus</taxon>
    </lineage>
</organism>
<evidence type="ECO:0000313" key="4">
    <source>
        <dbReference type="Proteomes" id="UP001597337"/>
    </source>
</evidence>
<dbReference type="EMBL" id="JBHUHX010000061">
    <property type="protein sequence ID" value="MFD2113978.1"/>
    <property type="molecule type" value="Genomic_DNA"/>
</dbReference>
<feature type="coiled-coil region" evidence="1">
    <location>
        <begin position="256"/>
        <end position="304"/>
    </location>
</feature>
<feature type="compositionally biased region" description="Basic and acidic residues" evidence="2">
    <location>
        <begin position="653"/>
        <end position="662"/>
    </location>
</feature>
<evidence type="ECO:0000256" key="1">
    <source>
        <dbReference type="SAM" id="Coils"/>
    </source>
</evidence>
<dbReference type="Proteomes" id="UP001597337">
    <property type="component" value="Unassembled WGS sequence"/>
</dbReference>
<evidence type="ECO:0000313" key="3">
    <source>
        <dbReference type="EMBL" id="MFD2113978.1"/>
    </source>
</evidence>
<accession>A0ABW4YE53</accession>
<evidence type="ECO:0008006" key="5">
    <source>
        <dbReference type="Google" id="ProtNLM"/>
    </source>
</evidence>
<proteinExistence type="predicted"/>
<comment type="caution">
    <text evidence="3">The sequence shown here is derived from an EMBL/GenBank/DDBJ whole genome shotgun (WGS) entry which is preliminary data.</text>
</comment>
<feature type="coiled-coil region" evidence="1">
    <location>
        <begin position="147"/>
        <end position="230"/>
    </location>
</feature>
<keyword evidence="4" id="KW-1185">Reference proteome</keyword>
<feature type="region of interest" description="Disordered" evidence="2">
    <location>
        <begin position="623"/>
        <end position="672"/>
    </location>
</feature>